<dbReference type="Proteomes" id="UP000000644">
    <property type="component" value="Chromosome"/>
</dbReference>
<dbReference type="STRING" id="365044.Pnap_0468"/>
<evidence type="ECO:0000313" key="3">
    <source>
        <dbReference type="EMBL" id="ABM35790.1"/>
    </source>
</evidence>
<feature type="transmembrane region" description="Helical" evidence="1">
    <location>
        <begin position="42"/>
        <end position="67"/>
    </location>
</feature>
<dbReference type="eggNOG" id="ENOG5031669">
    <property type="taxonomic scope" value="Bacteria"/>
</dbReference>
<dbReference type="EMBL" id="CP000529">
    <property type="protein sequence ID" value="ABM35790.1"/>
    <property type="molecule type" value="Genomic_DNA"/>
</dbReference>
<dbReference type="InterPro" id="IPR013099">
    <property type="entry name" value="K_chnl_dom"/>
</dbReference>
<dbReference type="KEGG" id="pna:Pnap_0468"/>
<dbReference type="SUPFAM" id="SSF81324">
    <property type="entry name" value="Voltage-gated potassium channels"/>
    <property type="match status" value="1"/>
</dbReference>
<dbReference type="HOGENOM" id="CLU_116321_0_1_4"/>
<evidence type="ECO:0000256" key="1">
    <source>
        <dbReference type="SAM" id="Phobius"/>
    </source>
</evidence>
<keyword evidence="1" id="KW-1133">Transmembrane helix</keyword>
<protein>
    <submittedName>
        <fullName evidence="3">Ion transport 2 domain protein</fullName>
    </submittedName>
</protein>
<sequence>MVLVIFSCLLLIALTTLMHYEVLSSLNLRLPALAMPSRAKLLVVIFAAFMAHALEIALYGFALFGLVQYVGGVGGLTGAGDSSLQNCLYFSAETYSSLGFGDLIPNGPIRLLAGVEALNGLLLIGWSASYAYIAMERFWGSGSGDGES</sequence>
<dbReference type="OrthoDB" id="9813518at2"/>
<dbReference type="RefSeq" id="WP_011799890.1">
    <property type="nucleotide sequence ID" value="NC_008781.1"/>
</dbReference>
<reference evidence="4" key="1">
    <citation type="journal article" date="2009" name="Environ. Microbiol.">
        <title>The genome of Polaromonas naphthalenivorans strain CJ2, isolated from coal tar-contaminated sediment, reveals physiological and metabolic versatility and evolution through extensive horizontal gene transfer.</title>
        <authorList>
            <person name="Yagi J.M."/>
            <person name="Sims D."/>
            <person name="Brettin T."/>
            <person name="Bruce D."/>
            <person name="Madsen E.L."/>
        </authorList>
    </citation>
    <scope>NUCLEOTIDE SEQUENCE [LARGE SCALE GENOMIC DNA]</scope>
    <source>
        <strain evidence="4">CJ2</strain>
    </source>
</reference>
<keyword evidence="4" id="KW-1185">Reference proteome</keyword>
<dbReference type="AlphaFoldDB" id="A1VJG2"/>
<evidence type="ECO:0000259" key="2">
    <source>
        <dbReference type="Pfam" id="PF07885"/>
    </source>
</evidence>
<keyword evidence="1" id="KW-0812">Transmembrane</keyword>
<dbReference type="Gene3D" id="1.10.287.70">
    <property type="match status" value="1"/>
</dbReference>
<proteinExistence type="predicted"/>
<keyword evidence="1" id="KW-0472">Membrane</keyword>
<feature type="domain" description="Potassium channel" evidence="2">
    <location>
        <begin position="68"/>
        <end position="135"/>
    </location>
</feature>
<dbReference type="Pfam" id="PF07885">
    <property type="entry name" value="Ion_trans_2"/>
    <property type="match status" value="1"/>
</dbReference>
<accession>A1VJG2</accession>
<gene>
    <name evidence="3" type="ordered locus">Pnap_0468</name>
</gene>
<evidence type="ECO:0000313" key="4">
    <source>
        <dbReference type="Proteomes" id="UP000000644"/>
    </source>
</evidence>
<name>A1VJG2_POLNA</name>
<organism evidence="3 4">
    <name type="scientific">Polaromonas naphthalenivorans (strain CJ2)</name>
    <dbReference type="NCBI Taxonomy" id="365044"/>
    <lineage>
        <taxon>Bacteria</taxon>
        <taxon>Pseudomonadati</taxon>
        <taxon>Pseudomonadota</taxon>
        <taxon>Betaproteobacteria</taxon>
        <taxon>Burkholderiales</taxon>
        <taxon>Comamonadaceae</taxon>
        <taxon>Polaromonas</taxon>
    </lineage>
</organism>